<gene>
    <name evidence="1" type="primary">Nfu_g_1_023843</name>
</gene>
<evidence type="ECO:0000313" key="1">
    <source>
        <dbReference type="EMBL" id="SBP17347.1"/>
    </source>
</evidence>
<keyword evidence="1" id="KW-0378">Hydrolase</keyword>
<organism evidence="1">
    <name type="scientific">Iconisemion striatum</name>
    <dbReference type="NCBI Taxonomy" id="60296"/>
    <lineage>
        <taxon>Eukaryota</taxon>
        <taxon>Metazoa</taxon>
        <taxon>Chordata</taxon>
        <taxon>Craniata</taxon>
        <taxon>Vertebrata</taxon>
        <taxon>Euteleostomi</taxon>
        <taxon>Actinopterygii</taxon>
        <taxon>Neopterygii</taxon>
        <taxon>Teleostei</taxon>
        <taxon>Neoteleostei</taxon>
        <taxon>Acanthomorphata</taxon>
        <taxon>Ovalentaria</taxon>
        <taxon>Atherinomorphae</taxon>
        <taxon>Cyprinodontiformes</taxon>
        <taxon>Nothobranchiidae</taxon>
        <taxon>Iconisemion</taxon>
    </lineage>
</organism>
<dbReference type="EMBL" id="HADW01015947">
    <property type="protein sequence ID" value="SBP17347.1"/>
    <property type="molecule type" value="Transcribed_RNA"/>
</dbReference>
<dbReference type="AlphaFoldDB" id="A0A1A7XH07"/>
<feature type="non-terminal residue" evidence="1">
    <location>
        <position position="1"/>
    </location>
</feature>
<reference evidence="1" key="1">
    <citation type="submission" date="2016-05" db="EMBL/GenBank/DDBJ databases">
        <authorList>
            <person name="Lavstsen T."/>
            <person name="Jespersen J.S."/>
        </authorList>
    </citation>
    <scope>NUCLEOTIDE SEQUENCE</scope>
    <source>
        <tissue evidence="1">Brain</tissue>
    </source>
</reference>
<protein>
    <submittedName>
        <fullName evidence="1">Retroviral aspartyl protease</fullName>
    </submittedName>
</protein>
<accession>A0A1A7XH07</accession>
<keyword evidence="1" id="KW-0645">Protease</keyword>
<sequence length="102" mass="11574">VGTLWSNWAFQLSAHLRASEINTPDSQDIFVLKGDGAPHYWWSLDLTSVHVAKELAKLVFAKAHEMNYDHFGISHLMPPAESHVTLRYKREPGPDPTYNSTK</sequence>
<name>A0A1A7XH07_9TELE</name>
<reference evidence="1" key="2">
    <citation type="submission" date="2016-06" db="EMBL/GenBank/DDBJ databases">
        <title>The genome of a short-lived fish provides insights into sex chromosome evolution and the genetic control of aging.</title>
        <authorList>
            <person name="Reichwald K."/>
            <person name="Felder M."/>
            <person name="Petzold A."/>
            <person name="Koch P."/>
            <person name="Groth M."/>
            <person name="Platzer M."/>
        </authorList>
    </citation>
    <scope>NUCLEOTIDE SEQUENCE</scope>
    <source>
        <tissue evidence="1">Brain</tissue>
    </source>
</reference>
<feature type="non-terminal residue" evidence="1">
    <location>
        <position position="102"/>
    </location>
</feature>
<proteinExistence type="predicted"/>
<dbReference type="GO" id="GO:0008233">
    <property type="term" value="F:peptidase activity"/>
    <property type="evidence" value="ECO:0007669"/>
    <property type="project" value="UniProtKB-KW"/>
</dbReference>
<dbReference type="GO" id="GO:0006508">
    <property type="term" value="P:proteolysis"/>
    <property type="evidence" value="ECO:0007669"/>
    <property type="project" value="UniProtKB-KW"/>
</dbReference>